<keyword evidence="1" id="KW-0596">Phosphopantetheine</keyword>
<sequence>MGKCFTESNLPTGAMAVVGLTWEKALEFCSGSEVELACHNAYDLVAISGAKQAVLGMVERMKKEDLFTRVFDTGNLASHSKYMLLIYERVLRDISTVIPNPKPLTKRWISTSVKLNNNEQPTTENREVLCSGEYYANNLRNVVRFYDALKQIPDGAVTIEVSPNGILTRAILKRALPNCKMLVIASSDEDNGIQTLCDCLDSLRTLGVDVKNTESISSLVTAVSFST</sequence>
<keyword evidence="3" id="KW-0276">Fatty acid metabolism</keyword>
<evidence type="ECO:0000256" key="2">
    <source>
        <dbReference type="ARBA" id="ARBA00022516"/>
    </source>
</evidence>
<accession>A0A1W5BFJ2</accession>
<keyword evidence="7" id="KW-0275">Fatty acid biosynthesis</keyword>
<dbReference type="SUPFAM" id="SSF52151">
    <property type="entry name" value="FabD/lysophospholipase-like"/>
    <property type="match status" value="1"/>
</dbReference>
<dbReference type="AlphaFoldDB" id="A0A1W5BFJ2"/>
<evidence type="ECO:0000256" key="1">
    <source>
        <dbReference type="ARBA" id="ARBA00022450"/>
    </source>
</evidence>
<reference evidence="10" key="2">
    <citation type="journal article" date="2008" name="Genome Biol.">
        <title>Improved genome assembly and evidence-based global gene model set for the chordate Ciona intestinalis: new insight into intron and operon populations.</title>
        <authorList>
            <person name="Satou Y."/>
            <person name="Mineta K."/>
            <person name="Ogasawara M."/>
            <person name="Sasakura Y."/>
            <person name="Shoguchi E."/>
            <person name="Ueno K."/>
            <person name="Yamada L."/>
            <person name="Matsumoto J."/>
            <person name="Wasserscheid J."/>
            <person name="Dewar K."/>
            <person name="Wiley G.B."/>
            <person name="Macmil S.L."/>
            <person name="Roe B.A."/>
            <person name="Zeller R.W."/>
            <person name="Hastings K.E."/>
            <person name="Lemaire P."/>
            <person name="Lindquist E."/>
            <person name="Endo T."/>
            <person name="Hotta K."/>
            <person name="Inaba K."/>
        </authorList>
    </citation>
    <scope>NUCLEOTIDE SEQUENCE [LARGE SCALE GENOMIC DNA]</scope>
    <source>
        <strain evidence="10">wild type</strain>
    </source>
</reference>
<evidence type="ECO:0000256" key="7">
    <source>
        <dbReference type="ARBA" id="ARBA00023160"/>
    </source>
</evidence>
<dbReference type="OMA" id="VELACHN"/>
<accession>H2XYY4</accession>
<dbReference type="RefSeq" id="XP_018669659.1">
    <property type="nucleotide sequence ID" value="XM_018814114.2"/>
</dbReference>
<keyword evidence="11" id="KW-1185">Reference proteome</keyword>
<dbReference type="InParanoid" id="A0A1W5BFJ2"/>
<dbReference type="EMBL" id="EAAA01000753">
    <property type="status" value="NOT_ANNOTATED_CDS"/>
    <property type="molecule type" value="Genomic_DNA"/>
</dbReference>
<reference evidence="10" key="3">
    <citation type="submission" date="2025-08" db="UniProtKB">
        <authorList>
            <consortium name="Ensembl"/>
        </authorList>
    </citation>
    <scope>IDENTIFICATION</scope>
</reference>
<reference evidence="10" key="4">
    <citation type="submission" date="2025-09" db="UniProtKB">
        <authorList>
            <consortium name="Ensembl"/>
        </authorList>
    </citation>
    <scope>IDENTIFICATION</scope>
</reference>
<evidence type="ECO:0000256" key="8">
    <source>
        <dbReference type="ARBA" id="ARBA00023268"/>
    </source>
</evidence>
<dbReference type="RefSeq" id="XP_002127081.1">
    <property type="nucleotide sequence ID" value="XM_002127045.5"/>
</dbReference>
<dbReference type="RefSeq" id="XP_026692336.1">
    <property type="nucleotide sequence ID" value="XM_026836535.1"/>
</dbReference>
<protein>
    <submittedName>
        <fullName evidence="10">Fatty acid synthase</fullName>
    </submittedName>
</protein>
<dbReference type="Gene3D" id="1.10.287.1960">
    <property type="match status" value="1"/>
</dbReference>
<dbReference type="STRING" id="7719.ENSCINP00000034868"/>
<gene>
    <name evidence="10" type="primary">LOC100183296</name>
</gene>
<keyword evidence="8" id="KW-0511">Multifunctional enzyme</keyword>
<dbReference type="Ensembl" id="ENSCINT00000032504.1">
    <property type="protein sequence ID" value="ENSCINP00000034868.1"/>
    <property type="gene ID" value="ENSCING00000020210.1"/>
</dbReference>
<dbReference type="GeneTree" id="ENSGT00940000157276"/>
<evidence type="ECO:0000256" key="5">
    <source>
        <dbReference type="ARBA" id="ARBA00023002"/>
    </source>
</evidence>
<dbReference type="PANTHER" id="PTHR43775:SF7">
    <property type="entry name" value="FATTY ACID SYNTHASE"/>
    <property type="match status" value="1"/>
</dbReference>
<dbReference type="Proteomes" id="UP000008144">
    <property type="component" value="Chromosome 11"/>
</dbReference>
<dbReference type="KEGG" id="cin:100183296"/>
<name>A0A1W5BFJ2_CIOIN</name>
<keyword evidence="6" id="KW-0443">Lipid metabolism</keyword>
<evidence type="ECO:0000313" key="11">
    <source>
        <dbReference type="Proteomes" id="UP000008144"/>
    </source>
</evidence>
<organism evidence="10 11">
    <name type="scientific">Ciona intestinalis</name>
    <name type="common">Transparent sea squirt</name>
    <name type="synonym">Ascidia intestinalis</name>
    <dbReference type="NCBI Taxonomy" id="7719"/>
    <lineage>
        <taxon>Eukaryota</taxon>
        <taxon>Metazoa</taxon>
        <taxon>Chordata</taxon>
        <taxon>Tunicata</taxon>
        <taxon>Ascidiacea</taxon>
        <taxon>Phlebobranchia</taxon>
        <taxon>Cionidae</taxon>
        <taxon>Ciona</taxon>
    </lineage>
</organism>
<evidence type="ECO:0000313" key="10">
    <source>
        <dbReference type="Ensembl" id="ENSCINP00000034868.1"/>
    </source>
</evidence>
<dbReference type="InterPro" id="IPR016035">
    <property type="entry name" value="Acyl_Trfase/lysoPLipase"/>
</dbReference>
<reference evidence="11" key="1">
    <citation type="journal article" date="2002" name="Science">
        <title>The draft genome of Ciona intestinalis: insights into chordate and vertebrate origins.</title>
        <authorList>
            <person name="Dehal P."/>
            <person name="Satou Y."/>
            <person name="Campbell R.K."/>
            <person name="Chapman J."/>
            <person name="Degnan B."/>
            <person name="De Tomaso A."/>
            <person name="Davidson B."/>
            <person name="Di Gregorio A."/>
            <person name="Gelpke M."/>
            <person name="Goodstein D.M."/>
            <person name="Harafuji N."/>
            <person name="Hastings K.E."/>
            <person name="Ho I."/>
            <person name="Hotta K."/>
            <person name="Huang W."/>
            <person name="Kawashima T."/>
            <person name="Lemaire P."/>
            <person name="Martinez D."/>
            <person name="Meinertzhagen I.A."/>
            <person name="Necula S."/>
            <person name="Nonaka M."/>
            <person name="Putnam N."/>
            <person name="Rash S."/>
            <person name="Saiga H."/>
            <person name="Satake M."/>
            <person name="Terry A."/>
            <person name="Yamada L."/>
            <person name="Wang H.G."/>
            <person name="Awazu S."/>
            <person name="Azumi K."/>
            <person name="Boore J."/>
            <person name="Branno M."/>
            <person name="Chin-Bow S."/>
            <person name="DeSantis R."/>
            <person name="Doyle S."/>
            <person name="Francino P."/>
            <person name="Keys D.N."/>
            <person name="Haga S."/>
            <person name="Hayashi H."/>
            <person name="Hino K."/>
            <person name="Imai K.S."/>
            <person name="Inaba K."/>
            <person name="Kano S."/>
            <person name="Kobayashi K."/>
            <person name="Kobayashi M."/>
            <person name="Lee B.I."/>
            <person name="Makabe K.W."/>
            <person name="Manohar C."/>
            <person name="Matassi G."/>
            <person name="Medina M."/>
            <person name="Mochizuki Y."/>
            <person name="Mount S."/>
            <person name="Morishita T."/>
            <person name="Miura S."/>
            <person name="Nakayama A."/>
            <person name="Nishizaka S."/>
            <person name="Nomoto H."/>
            <person name="Ohta F."/>
            <person name="Oishi K."/>
            <person name="Rigoutsos I."/>
            <person name="Sano M."/>
            <person name="Sasaki A."/>
            <person name="Sasakura Y."/>
            <person name="Shoguchi E."/>
            <person name="Shin-i T."/>
            <person name="Spagnuolo A."/>
            <person name="Stainier D."/>
            <person name="Suzuki M.M."/>
            <person name="Tassy O."/>
            <person name="Takatori N."/>
            <person name="Tokuoka M."/>
            <person name="Yagi K."/>
            <person name="Yoshizaki F."/>
            <person name="Wada S."/>
            <person name="Zhang C."/>
            <person name="Hyatt P.D."/>
            <person name="Larimer F."/>
            <person name="Detter C."/>
            <person name="Doggett N."/>
            <person name="Glavina T."/>
            <person name="Hawkins T."/>
            <person name="Richardson P."/>
            <person name="Lucas S."/>
            <person name="Kohara Y."/>
            <person name="Levine M."/>
            <person name="Satoh N."/>
            <person name="Rokhsar D.S."/>
        </authorList>
    </citation>
    <scope>NUCLEOTIDE SEQUENCE [LARGE SCALE GENOMIC DNA]</scope>
</reference>
<dbReference type="InterPro" id="IPR014043">
    <property type="entry name" value="Acyl_transferase_dom"/>
</dbReference>
<dbReference type="Pfam" id="PF00698">
    <property type="entry name" value="Acyl_transf_1"/>
    <property type="match status" value="1"/>
</dbReference>
<dbReference type="SMART" id="SM00827">
    <property type="entry name" value="PKS_AT"/>
    <property type="match status" value="1"/>
</dbReference>
<dbReference type="SUPFAM" id="SSF55048">
    <property type="entry name" value="Probable ACP-binding domain of malonyl-CoA ACP transacylase"/>
    <property type="match status" value="1"/>
</dbReference>
<feature type="domain" description="Malonyl-CoA:ACP transacylase (MAT)" evidence="9">
    <location>
        <begin position="4"/>
        <end position="191"/>
    </location>
</feature>
<keyword evidence="2" id="KW-0444">Lipid biosynthesis</keyword>
<dbReference type="InterPro" id="IPR016036">
    <property type="entry name" value="Malonyl_transacylase_ACP-bd"/>
</dbReference>
<evidence type="ECO:0000259" key="9">
    <source>
        <dbReference type="SMART" id="SM00827"/>
    </source>
</evidence>
<keyword evidence="5" id="KW-0560">Oxidoreductase</keyword>
<evidence type="ECO:0000256" key="6">
    <source>
        <dbReference type="ARBA" id="ARBA00023098"/>
    </source>
</evidence>
<evidence type="ECO:0000256" key="4">
    <source>
        <dbReference type="ARBA" id="ARBA00022857"/>
    </source>
</evidence>
<dbReference type="InterPro" id="IPR050091">
    <property type="entry name" value="PKS_NRPS_Biosynth_Enz"/>
</dbReference>
<keyword evidence="4" id="KW-0521">NADP</keyword>
<dbReference type="Gene3D" id="3.30.70.250">
    <property type="entry name" value="Malonyl-CoA ACP transacylase, ACP-binding"/>
    <property type="match status" value="1"/>
</dbReference>
<dbReference type="GO" id="GO:0016491">
    <property type="term" value="F:oxidoreductase activity"/>
    <property type="evidence" value="ECO:0007669"/>
    <property type="project" value="UniProtKB-KW"/>
</dbReference>
<evidence type="ECO:0000256" key="3">
    <source>
        <dbReference type="ARBA" id="ARBA00022832"/>
    </source>
</evidence>
<dbReference type="GO" id="GO:0006633">
    <property type="term" value="P:fatty acid biosynthetic process"/>
    <property type="evidence" value="ECO:0007669"/>
    <property type="project" value="UniProtKB-KW"/>
</dbReference>
<proteinExistence type="predicted"/>
<dbReference type="GeneID" id="100183296"/>
<dbReference type="eggNOG" id="KOG1202">
    <property type="taxonomic scope" value="Eukaryota"/>
</dbReference>
<dbReference type="PANTHER" id="PTHR43775">
    <property type="entry name" value="FATTY ACID SYNTHASE"/>
    <property type="match status" value="1"/>
</dbReference>